<dbReference type="InParanoid" id="I1CHK4"/>
<name>I1CHK4_RHIO9</name>
<accession>I1CHK4</accession>
<proteinExistence type="predicted"/>
<organism evidence="2 3">
    <name type="scientific">Rhizopus delemar (strain RA 99-880 / ATCC MYA-4621 / FGSC 9543 / NRRL 43880)</name>
    <name type="common">Mucormycosis agent</name>
    <name type="synonym">Rhizopus arrhizus var. delemar</name>
    <dbReference type="NCBI Taxonomy" id="246409"/>
    <lineage>
        <taxon>Eukaryota</taxon>
        <taxon>Fungi</taxon>
        <taxon>Fungi incertae sedis</taxon>
        <taxon>Mucoromycota</taxon>
        <taxon>Mucoromycotina</taxon>
        <taxon>Mucoromycetes</taxon>
        <taxon>Mucorales</taxon>
        <taxon>Mucorineae</taxon>
        <taxon>Rhizopodaceae</taxon>
        <taxon>Rhizopus</taxon>
    </lineage>
</organism>
<feature type="chain" id="PRO_5003637927" evidence="1">
    <location>
        <begin position="21"/>
        <end position="82"/>
    </location>
</feature>
<sequence length="82" mass="8764">MINSTCKNLFLACIVNYAIGMVSDNSGSPPTIRRIIENVEVEFPDKLDDTDFPSWAFSSPGLGFPTSVSASSSSFAAANPMQ</sequence>
<reference evidence="2 3" key="1">
    <citation type="journal article" date="2009" name="PLoS Genet.">
        <title>Genomic analysis of the basal lineage fungus Rhizopus oryzae reveals a whole-genome duplication.</title>
        <authorList>
            <person name="Ma L.-J."/>
            <person name="Ibrahim A.S."/>
            <person name="Skory C."/>
            <person name="Grabherr M.G."/>
            <person name="Burger G."/>
            <person name="Butler M."/>
            <person name="Elias M."/>
            <person name="Idnurm A."/>
            <person name="Lang B.F."/>
            <person name="Sone T."/>
            <person name="Abe A."/>
            <person name="Calvo S.E."/>
            <person name="Corrochano L.M."/>
            <person name="Engels R."/>
            <person name="Fu J."/>
            <person name="Hansberg W."/>
            <person name="Kim J.-M."/>
            <person name="Kodira C.D."/>
            <person name="Koehrsen M.J."/>
            <person name="Liu B."/>
            <person name="Miranda-Saavedra D."/>
            <person name="O'Leary S."/>
            <person name="Ortiz-Castellanos L."/>
            <person name="Poulter R."/>
            <person name="Rodriguez-Romero J."/>
            <person name="Ruiz-Herrera J."/>
            <person name="Shen Y.-Q."/>
            <person name="Zeng Q."/>
            <person name="Galagan J."/>
            <person name="Birren B.W."/>
            <person name="Cuomo C.A."/>
            <person name="Wickes B.L."/>
        </authorList>
    </citation>
    <scope>NUCLEOTIDE SEQUENCE [LARGE SCALE GENOMIC DNA]</scope>
    <source>
        <strain evidence="3">RA 99-880 / ATCC MYA-4621 / FGSC 9543 / NRRL 43880</strain>
    </source>
</reference>
<evidence type="ECO:0000256" key="1">
    <source>
        <dbReference type="SAM" id="SignalP"/>
    </source>
</evidence>
<dbReference type="EMBL" id="CH476741">
    <property type="protein sequence ID" value="EIE87934.1"/>
    <property type="molecule type" value="Genomic_DNA"/>
</dbReference>
<dbReference type="AlphaFoldDB" id="I1CHK4"/>
<dbReference type="Proteomes" id="UP000009138">
    <property type="component" value="Unassembled WGS sequence"/>
</dbReference>
<feature type="signal peptide" evidence="1">
    <location>
        <begin position="1"/>
        <end position="20"/>
    </location>
</feature>
<evidence type="ECO:0000313" key="3">
    <source>
        <dbReference type="Proteomes" id="UP000009138"/>
    </source>
</evidence>
<keyword evidence="3" id="KW-1185">Reference proteome</keyword>
<dbReference type="GeneID" id="93619610"/>
<dbReference type="RefSeq" id="XP_067523330.1">
    <property type="nucleotide sequence ID" value="XM_067667229.1"/>
</dbReference>
<protein>
    <submittedName>
        <fullName evidence="2">Uncharacterized protein</fullName>
    </submittedName>
</protein>
<keyword evidence="1" id="KW-0732">Signal</keyword>
<gene>
    <name evidence="2" type="ORF">RO3G_12645</name>
</gene>
<evidence type="ECO:0000313" key="2">
    <source>
        <dbReference type="EMBL" id="EIE87934.1"/>
    </source>
</evidence>
<dbReference type="VEuPathDB" id="FungiDB:RO3G_12645"/>